<organism evidence="3 4">
    <name type="scientific">Mesorhizobium helmanticense</name>
    <dbReference type="NCBI Taxonomy" id="1776423"/>
    <lineage>
        <taxon>Bacteria</taxon>
        <taxon>Pseudomonadati</taxon>
        <taxon>Pseudomonadota</taxon>
        <taxon>Alphaproteobacteria</taxon>
        <taxon>Hyphomicrobiales</taxon>
        <taxon>Phyllobacteriaceae</taxon>
        <taxon>Mesorhizobium</taxon>
    </lineage>
</organism>
<dbReference type="Proteomes" id="UP000240259">
    <property type="component" value="Unassembled WGS sequence"/>
</dbReference>
<reference evidence="3 4" key="1">
    <citation type="submission" date="2018-03" db="EMBL/GenBank/DDBJ databases">
        <title>Genome sequence of the symbiotic type strain Mesorhizobium helmanticense CSLC115NT isolated from Lotus corniculatus nodules.</title>
        <authorList>
            <person name="Sannazzaro A.I."/>
            <person name="Torres Tejerizo G.A."/>
            <person name="Dip D."/>
            <person name="Caballero M."/>
            <person name="Pistorio M."/>
            <person name="Estrella M.J."/>
        </authorList>
    </citation>
    <scope>NUCLEOTIDE SEQUENCE [LARGE SCALE GENOMIC DNA]</scope>
    <source>
        <strain evidence="3 4">CSLC115N</strain>
    </source>
</reference>
<dbReference type="Pfam" id="PF18495">
    <property type="entry name" value="VbhA"/>
    <property type="match status" value="1"/>
</dbReference>
<accession>A0A2T4ILZ4</accession>
<keyword evidence="4" id="KW-1185">Reference proteome</keyword>
<gene>
    <name evidence="3" type="ORF">C9427_30865</name>
</gene>
<evidence type="ECO:0000313" key="4">
    <source>
        <dbReference type="Proteomes" id="UP000240259"/>
    </source>
</evidence>
<protein>
    <recommendedName>
        <fullName evidence="2">Antitoxin VbhA domain-containing protein</fullName>
    </recommendedName>
</protein>
<dbReference type="OrthoDB" id="7277405at2"/>
<proteinExistence type="predicted"/>
<dbReference type="InterPro" id="IPR041535">
    <property type="entry name" value="VbhA"/>
</dbReference>
<dbReference type="AlphaFoldDB" id="A0A2T4ILZ4"/>
<feature type="compositionally biased region" description="Basic and acidic residues" evidence="1">
    <location>
        <begin position="1"/>
        <end position="16"/>
    </location>
</feature>
<dbReference type="InterPro" id="IPR033788">
    <property type="entry name" value="VbhA-like"/>
</dbReference>
<feature type="domain" description="Antitoxin VbhA" evidence="2">
    <location>
        <begin position="18"/>
        <end position="61"/>
    </location>
</feature>
<name>A0A2T4ILZ4_9HYPH</name>
<evidence type="ECO:0000259" key="2">
    <source>
        <dbReference type="Pfam" id="PF18495"/>
    </source>
</evidence>
<evidence type="ECO:0000313" key="3">
    <source>
        <dbReference type="EMBL" id="PTE06640.1"/>
    </source>
</evidence>
<dbReference type="EMBL" id="PZJX01000061">
    <property type="protein sequence ID" value="PTE06640.1"/>
    <property type="molecule type" value="Genomic_DNA"/>
</dbReference>
<evidence type="ECO:0000256" key="1">
    <source>
        <dbReference type="SAM" id="MobiDB-lite"/>
    </source>
</evidence>
<dbReference type="CDD" id="cd11586">
    <property type="entry name" value="VbhA_like"/>
    <property type="match status" value="1"/>
</dbReference>
<comment type="caution">
    <text evidence="3">The sequence shown here is derived from an EMBL/GenBank/DDBJ whole genome shotgun (WGS) entry which is preliminary data.</text>
</comment>
<feature type="region of interest" description="Disordered" evidence="1">
    <location>
        <begin position="1"/>
        <end position="30"/>
    </location>
</feature>
<dbReference type="RefSeq" id="WP_107652809.1">
    <property type="nucleotide sequence ID" value="NZ_PZJX01000061.1"/>
</dbReference>
<sequence>MNIHSTRPDRSPEAVARRRKATDQARAANIRQGYTHDPVLEEATAAYVAGDITREEYRLRVVRPAKRA</sequence>